<protein>
    <submittedName>
        <fullName evidence="1">23140_t:CDS:1</fullName>
    </submittedName>
</protein>
<reference evidence="1 2" key="1">
    <citation type="submission" date="2021-06" db="EMBL/GenBank/DDBJ databases">
        <authorList>
            <person name="Kallberg Y."/>
            <person name="Tangrot J."/>
            <person name="Rosling A."/>
        </authorList>
    </citation>
    <scope>NUCLEOTIDE SEQUENCE [LARGE SCALE GENOMIC DNA]</scope>
    <source>
        <strain evidence="1 2">120-4 pot B 10/14</strain>
    </source>
</reference>
<comment type="caution">
    <text evidence="1">The sequence shown here is derived from an EMBL/GenBank/DDBJ whole genome shotgun (WGS) entry which is preliminary data.</text>
</comment>
<dbReference type="EMBL" id="CAJVQB010009533">
    <property type="protein sequence ID" value="CAG8731057.1"/>
    <property type="molecule type" value="Genomic_DNA"/>
</dbReference>
<proteinExistence type="predicted"/>
<evidence type="ECO:0000313" key="2">
    <source>
        <dbReference type="Proteomes" id="UP000789901"/>
    </source>
</evidence>
<keyword evidence="2" id="KW-1185">Reference proteome</keyword>
<accession>A0ABN7V524</accession>
<dbReference type="Proteomes" id="UP000789901">
    <property type="component" value="Unassembled WGS sequence"/>
</dbReference>
<name>A0ABN7V524_GIGMA</name>
<organism evidence="1 2">
    <name type="scientific">Gigaspora margarita</name>
    <dbReference type="NCBI Taxonomy" id="4874"/>
    <lineage>
        <taxon>Eukaryota</taxon>
        <taxon>Fungi</taxon>
        <taxon>Fungi incertae sedis</taxon>
        <taxon>Mucoromycota</taxon>
        <taxon>Glomeromycotina</taxon>
        <taxon>Glomeromycetes</taxon>
        <taxon>Diversisporales</taxon>
        <taxon>Gigasporaceae</taxon>
        <taxon>Gigaspora</taxon>
    </lineage>
</organism>
<sequence length="279" mass="33288">MMILGFIWSQILIINTKGLTRDISDTLEVSSYHLDALSNRDSNKPRISFVLYDMKDAKEAQHSVFLDIHKNLKKIECICLFFDNFYPQIIIVSAENFHYPAETFPLKISKLHEEILDSALIPSENYESQIFKNAIWKEIDARGNFLYFKDSKAIQQWKAMMNLVYKYYENNIKPYEKSVLNWIEEQTSEGQWNEDNNTAFETYLTQESEKRTFTDKKQKLKTTYALRQRHSKESYLIRSARIRIGKTVRKIHKDHKDKSPYEFKKFFSESKHEELFNEE</sequence>
<gene>
    <name evidence="1" type="ORF">GMARGA_LOCUS14403</name>
</gene>
<evidence type="ECO:0000313" key="1">
    <source>
        <dbReference type="EMBL" id="CAG8731057.1"/>
    </source>
</evidence>